<dbReference type="EMBL" id="QGKX02001621">
    <property type="protein sequence ID" value="KAF3501767.1"/>
    <property type="molecule type" value="Genomic_DNA"/>
</dbReference>
<reference evidence="1" key="1">
    <citation type="submission" date="2019-12" db="EMBL/GenBank/DDBJ databases">
        <title>Genome sequencing and annotation of Brassica cretica.</title>
        <authorList>
            <person name="Studholme D.J."/>
            <person name="Sarris P."/>
        </authorList>
    </citation>
    <scope>NUCLEOTIDE SEQUENCE</scope>
    <source>
        <strain evidence="1">PFS-109/04</strain>
        <tissue evidence="1">Leaf</tissue>
    </source>
</reference>
<accession>A0A8S9NIW6</accession>
<organism evidence="1 2">
    <name type="scientific">Brassica cretica</name>
    <name type="common">Mustard</name>
    <dbReference type="NCBI Taxonomy" id="69181"/>
    <lineage>
        <taxon>Eukaryota</taxon>
        <taxon>Viridiplantae</taxon>
        <taxon>Streptophyta</taxon>
        <taxon>Embryophyta</taxon>
        <taxon>Tracheophyta</taxon>
        <taxon>Spermatophyta</taxon>
        <taxon>Magnoliopsida</taxon>
        <taxon>eudicotyledons</taxon>
        <taxon>Gunneridae</taxon>
        <taxon>Pentapetalae</taxon>
        <taxon>rosids</taxon>
        <taxon>malvids</taxon>
        <taxon>Brassicales</taxon>
        <taxon>Brassicaceae</taxon>
        <taxon>Brassiceae</taxon>
        <taxon>Brassica</taxon>
    </lineage>
</organism>
<sequence length="67" mass="7335">MSSGSIGLLNNNCDGATTLCDQKLQGTGRCYKQWTNALFASAIIIAELDFSLFFVNDFSLVLFYSSL</sequence>
<dbReference type="AlphaFoldDB" id="A0A8S9NIW6"/>
<name>A0A8S9NIW6_BRACR</name>
<gene>
    <name evidence="1" type="ORF">F2Q69_00044420</name>
</gene>
<dbReference type="Proteomes" id="UP000712600">
    <property type="component" value="Unassembled WGS sequence"/>
</dbReference>
<proteinExistence type="predicted"/>
<comment type="caution">
    <text evidence="1">The sequence shown here is derived from an EMBL/GenBank/DDBJ whole genome shotgun (WGS) entry which is preliminary data.</text>
</comment>
<evidence type="ECO:0000313" key="1">
    <source>
        <dbReference type="EMBL" id="KAF3501767.1"/>
    </source>
</evidence>
<evidence type="ECO:0000313" key="2">
    <source>
        <dbReference type="Proteomes" id="UP000712600"/>
    </source>
</evidence>
<protein>
    <submittedName>
        <fullName evidence="1">Uncharacterized protein</fullName>
    </submittedName>
</protein>